<dbReference type="Proteomes" id="UP000570823">
    <property type="component" value="Unassembled WGS sequence"/>
</dbReference>
<keyword evidence="8" id="KW-1185">Reference proteome</keyword>
<dbReference type="OrthoDB" id="9059at2157"/>
<keyword evidence="3" id="KW-0285">Flavoprotein</keyword>
<evidence type="ECO:0000259" key="6">
    <source>
        <dbReference type="Pfam" id="PF03358"/>
    </source>
</evidence>
<proteinExistence type="inferred from homology"/>
<dbReference type="Gene3D" id="3.40.50.360">
    <property type="match status" value="1"/>
</dbReference>
<evidence type="ECO:0000256" key="1">
    <source>
        <dbReference type="ARBA" id="ARBA00001917"/>
    </source>
</evidence>
<comment type="cofactor">
    <cofactor evidence="1">
        <name>FMN</name>
        <dbReference type="ChEBI" id="CHEBI:58210"/>
    </cofactor>
</comment>
<dbReference type="InterPro" id="IPR029039">
    <property type="entry name" value="Flavoprotein-like_sf"/>
</dbReference>
<accession>A0A7K4HR13</accession>
<evidence type="ECO:0000256" key="2">
    <source>
        <dbReference type="ARBA" id="ARBA00001966"/>
    </source>
</evidence>
<comment type="similarity">
    <text evidence="5">Belongs to the SsuE family. Isf subfamily.</text>
</comment>
<evidence type="ECO:0000256" key="3">
    <source>
        <dbReference type="ARBA" id="ARBA00022630"/>
    </source>
</evidence>
<dbReference type="AlphaFoldDB" id="A0A7K4HR13"/>
<evidence type="ECO:0000256" key="5">
    <source>
        <dbReference type="ARBA" id="ARBA00038292"/>
    </source>
</evidence>
<reference evidence="7 8" key="1">
    <citation type="submission" date="2020-06" db="EMBL/GenBank/DDBJ databases">
        <title>Methanofollis fontis sp. nov., a methanogen isolated from marine sediments near a cold seep at Four-Way Closure Ridge offshore southwestern Taiwan.</title>
        <authorList>
            <person name="Chen S.-C."/>
            <person name="Teng N.-H."/>
            <person name="Lin Y.-S."/>
            <person name="Lai M.-C."/>
            <person name="Chen H.-H."/>
            <person name="Wang C.-C."/>
        </authorList>
    </citation>
    <scope>NUCLEOTIDE SEQUENCE [LARGE SCALE GENOMIC DNA]</scope>
    <source>
        <strain evidence="7 8">DSM 2702</strain>
    </source>
</reference>
<evidence type="ECO:0000313" key="7">
    <source>
        <dbReference type="EMBL" id="NVO67723.1"/>
    </source>
</evidence>
<dbReference type="InterPro" id="IPR005025">
    <property type="entry name" value="FMN_Rdtase-like_dom"/>
</dbReference>
<organism evidence="7 8">
    <name type="scientific">Methanofollis tationis</name>
    <dbReference type="NCBI Taxonomy" id="81417"/>
    <lineage>
        <taxon>Archaea</taxon>
        <taxon>Methanobacteriati</taxon>
        <taxon>Methanobacteriota</taxon>
        <taxon>Stenosarchaea group</taxon>
        <taxon>Methanomicrobia</taxon>
        <taxon>Methanomicrobiales</taxon>
        <taxon>Methanomicrobiaceae</taxon>
        <taxon>Methanofollis</taxon>
    </lineage>
</organism>
<dbReference type="GO" id="GO:0016491">
    <property type="term" value="F:oxidoreductase activity"/>
    <property type="evidence" value="ECO:0007669"/>
    <property type="project" value="InterPro"/>
</dbReference>
<comment type="cofactor">
    <cofactor evidence="2">
        <name>[4Fe-4S] cluster</name>
        <dbReference type="ChEBI" id="CHEBI:49883"/>
    </cofactor>
</comment>
<protein>
    <submittedName>
        <fullName evidence="7">Flavodoxin family protein</fullName>
    </submittedName>
</protein>
<name>A0A7K4HR13_9EURY</name>
<dbReference type="PANTHER" id="PTHR43278">
    <property type="entry name" value="NAD(P)H-DEPENDENT FMN-CONTAINING OXIDOREDUCTASE YWQN-RELATED"/>
    <property type="match status" value="1"/>
</dbReference>
<dbReference type="RefSeq" id="WP_176789283.1">
    <property type="nucleotide sequence ID" value="NZ_JABXWR010000001.1"/>
</dbReference>
<evidence type="ECO:0000313" key="8">
    <source>
        <dbReference type="Proteomes" id="UP000570823"/>
    </source>
</evidence>
<dbReference type="InterPro" id="IPR051796">
    <property type="entry name" value="ISF_SsuE-like"/>
</dbReference>
<keyword evidence="4" id="KW-0288">FMN</keyword>
<feature type="domain" description="NADPH-dependent FMN reductase-like" evidence="6">
    <location>
        <begin position="4"/>
        <end position="155"/>
    </location>
</feature>
<dbReference type="SUPFAM" id="SSF52218">
    <property type="entry name" value="Flavoproteins"/>
    <property type="match status" value="1"/>
</dbReference>
<dbReference type="Pfam" id="PF03358">
    <property type="entry name" value="FMN_red"/>
    <property type="match status" value="1"/>
</dbReference>
<dbReference type="PANTHER" id="PTHR43278:SF1">
    <property type="entry name" value="IRON-SULFUR FLAVOPROTEIN MJ1083"/>
    <property type="match status" value="1"/>
</dbReference>
<evidence type="ECO:0000256" key="4">
    <source>
        <dbReference type="ARBA" id="ARBA00022643"/>
    </source>
</evidence>
<gene>
    <name evidence="7" type="ORF">HWN36_10485</name>
</gene>
<sequence>MIEMKIVGINGSPRGRESRTGTLLDAVLRGAQEAGASVERIDAAALDIRFCTGCTLCYDQGECPKKDDYKETLGKMIAADGIVLGSPNYINNVTAQLKVLLDRMADAIHCQRFVGKYGCAVSTAGGSGAGDVANYLNGVLRVLGADTVGAVAVDIGADAEALFIAEAQAFRLGQDLAAAIAEGRAYPDQEAFHAEMAERMKTLVTANKERWKHEYDYWSAMAQK</sequence>
<dbReference type="EMBL" id="JABXWR010000001">
    <property type="protein sequence ID" value="NVO67723.1"/>
    <property type="molecule type" value="Genomic_DNA"/>
</dbReference>
<comment type="caution">
    <text evidence="7">The sequence shown here is derived from an EMBL/GenBank/DDBJ whole genome shotgun (WGS) entry which is preliminary data.</text>
</comment>